<evidence type="ECO:0000313" key="2">
    <source>
        <dbReference type="Proteomes" id="UP000267606"/>
    </source>
</evidence>
<dbReference type="Proteomes" id="UP000267606">
    <property type="component" value="Unassembled WGS sequence"/>
</dbReference>
<evidence type="ECO:0000313" key="1">
    <source>
        <dbReference type="EMBL" id="VDP24361.1"/>
    </source>
</evidence>
<sequence>MALKIFQITQEYTIAVVKAIEKLIKAPTLKNTKPNDLERLAQVAQKVILFTLIFTLI</sequence>
<reference evidence="3" key="1">
    <citation type="submission" date="2016-06" db="UniProtKB">
        <authorList>
            <consortium name="WormBaseParasite"/>
        </authorList>
    </citation>
    <scope>IDENTIFICATION</scope>
</reference>
<proteinExistence type="predicted"/>
<keyword evidence="2" id="KW-1185">Reference proteome</keyword>
<evidence type="ECO:0000313" key="3">
    <source>
        <dbReference type="WBParaSite" id="OFLC_0001587501-mRNA-1"/>
    </source>
</evidence>
<protein>
    <submittedName>
        <fullName evidence="3">Transposase</fullName>
    </submittedName>
</protein>
<gene>
    <name evidence="1" type="ORF">OFLC_LOCUS15860</name>
</gene>
<organism evidence="3">
    <name type="scientific">Onchocerca flexuosa</name>
    <dbReference type="NCBI Taxonomy" id="387005"/>
    <lineage>
        <taxon>Eukaryota</taxon>
        <taxon>Metazoa</taxon>
        <taxon>Ecdysozoa</taxon>
        <taxon>Nematoda</taxon>
        <taxon>Chromadorea</taxon>
        <taxon>Rhabditida</taxon>
        <taxon>Spirurina</taxon>
        <taxon>Spiruromorpha</taxon>
        <taxon>Filarioidea</taxon>
        <taxon>Onchocercidae</taxon>
        <taxon>Onchocerca</taxon>
    </lineage>
</organism>
<name>A0A183I800_9BILA</name>
<reference evidence="1 2" key="2">
    <citation type="submission" date="2018-11" db="EMBL/GenBank/DDBJ databases">
        <authorList>
            <consortium name="Pathogen Informatics"/>
        </authorList>
    </citation>
    <scope>NUCLEOTIDE SEQUENCE [LARGE SCALE GENOMIC DNA]</scope>
</reference>
<accession>A0A183I800</accession>
<dbReference type="AlphaFoldDB" id="A0A183I800"/>
<dbReference type="WBParaSite" id="OFLC_0001587501-mRNA-1">
    <property type="protein sequence ID" value="OFLC_0001587501-mRNA-1"/>
    <property type="gene ID" value="OFLC_0001587501"/>
</dbReference>
<dbReference type="EMBL" id="UZAJ01043076">
    <property type="protein sequence ID" value="VDP24361.1"/>
    <property type="molecule type" value="Genomic_DNA"/>
</dbReference>